<organism evidence="1">
    <name type="scientific">marine sediment metagenome</name>
    <dbReference type="NCBI Taxonomy" id="412755"/>
    <lineage>
        <taxon>unclassified sequences</taxon>
        <taxon>metagenomes</taxon>
        <taxon>ecological metagenomes</taxon>
    </lineage>
</organism>
<evidence type="ECO:0000313" key="1">
    <source>
        <dbReference type="EMBL" id="KKK44317.1"/>
    </source>
</evidence>
<gene>
    <name evidence="1" type="ORF">LCGC14_3167290</name>
</gene>
<reference evidence="1" key="1">
    <citation type="journal article" date="2015" name="Nature">
        <title>Complex archaea that bridge the gap between prokaryotes and eukaryotes.</title>
        <authorList>
            <person name="Spang A."/>
            <person name="Saw J.H."/>
            <person name="Jorgensen S.L."/>
            <person name="Zaremba-Niedzwiedzka K."/>
            <person name="Martijn J."/>
            <person name="Lind A.E."/>
            <person name="van Eijk R."/>
            <person name="Schleper C."/>
            <person name="Guy L."/>
            <person name="Ettema T.J."/>
        </authorList>
    </citation>
    <scope>NUCLEOTIDE SEQUENCE</scope>
</reference>
<accession>A0A0F8VIU9</accession>
<dbReference type="EMBL" id="LAZR01070190">
    <property type="protein sequence ID" value="KKK44317.1"/>
    <property type="molecule type" value="Genomic_DNA"/>
</dbReference>
<protein>
    <submittedName>
        <fullName evidence="1">Uncharacterized protein</fullName>
    </submittedName>
</protein>
<proteinExistence type="predicted"/>
<dbReference type="AlphaFoldDB" id="A0A0F8VIU9"/>
<name>A0A0F8VIU9_9ZZZZ</name>
<feature type="non-terminal residue" evidence="1">
    <location>
        <position position="96"/>
    </location>
</feature>
<comment type="caution">
    <text evidence="1">The sequence shown here is derived from an EMBL/GenBank/DDBJ whole genome shotgun (WGS) entry which is preliminary data.</text>
</comment>
<sequence>MLKTTNENITQAAYDRIADTERHLRRHGPALCNLFNAFDAPAAFNALCDLHGIFGNQHPDATVIKKVNRPWFTGGQNFRRIAHYGTVTQQEDLEAV</sequence>